<evidence type="ECO:0000313" key="3">
    <source>
        <dbReference type="Proteomes" id="UP000075885"/>
    </source>
</evidence>
<accession>A0A9I3FGW7</accession>
<protein>
    <submittedName>
        <fullName evidence="2">Uncharacterized protein</fullName>
    </submittedName>
</protein>
<evidence type="ECO:0000313" key="2">
    <source>
        <dbReference type="EnsemblMetazoa" id="AEPI015507-PA"/>
    </source>
</evidence>
<dbReference type="EnsemblMetazoa" id="AEPI015507-RA">
    <property type="protein sequence ID" value="AEPI015507-PA"/>
    <property type="gene ID" value="AEPI015507"/>
</dbReference>
<dbReference type="PANTHER" id="PTHR20898">
    <property type="entry name" value="DAEDALUS ON 3-RELATED-RELATED"/>
    <property type="match status" value="1"/>
</dbReference>
<keyword evidence="3" id="KW-1185">Reference proteome</keyword>
<organism evidence="2 3">
    <name type="scientific">Anopheles epiroticus</name>
    <dbReference type="NCBI Taxonomy" id="199890"/>
    <lineage>
        <taxon>Eukaryota</taxon>
        <taxon>Metazoa</taxon>
        <taxon>Ecdysozoa</taxon>
        <taxon>Arthropoda</taxon>
        <taxon>Hexapoda</taxon>
        <taxon>Insecta</taxon>
        <taxon>Pterygota</taxon>
        <taxon>Neoptera</taxon>
        <taxon>Endopterygota</taxon>
        <taxon>Diptera</taxon>
        <taxon>Nematocera</taxon>
        <taxon>Culicoidea</taxon>
        <taxon>Culicidae</taxon>
        <taxon>Anophelinae</taxon>
        <taxon>Anopheles</taxon>
    </lineage>
</organism>
<keyword evidence="1" id="KW-0732">Signal</keyword>
<sequence>MGTSATCNKCVVSTLCFSALLLFSTLPIGTARPKAKVKQRSSNRTVRITKMQCIDTPYKHSTLKHCAMEQFPNGTVGLHISVDIPIVLNYIAISAKVHYKYVTYQPFMIDWSMEYCRAARVGQLNPTNAVIMKVIEESLPDFYYPCPHGVGMVDHCFKPYEL</sequence>
<reference evidence="3" key="1">
    <citation type="submission" date="2013-03" db="EMBL/GenBank/DDBJ databases">
        <title>The Genome Sequence of Anopheles epiroticus epiroticus2.</title>
        <authorList>
            <consortium name="The Broad Institute Genomics Platform"/>
            <person name="Neafsey D.E."/>
            <person name="Howell P."/>
            <person name="Walker B."/>
            <person name="Young S.K."/>
            <person name="Zeng Q."/>
            <person name="Gargeya S."/>
            <person name="Fitzgerald M."/>
            <person name="Haas B."/>
            <person name="Abouelleil A."/>
            <person name="Allen A.W."/>
            <person name="Alvarado L."/>
            <person name="Arachchi H.M."/>
            <person name="Berlin A.M."/>
            <person name="Chapman S.B."/>
            <person name="Gainer-Dewar J."/>
            <person name="Goldberg J."/>
            <person name="Griggs A."/>
            <person name="Gujja S."/>
            <person name="Hansen M."/>
            <person name="Howarth C."/>
            <person name="Imamovic A."/>
            <person name="Ireland A."/>
            <person name="Larimer J."/>
            <person name="McCowan C."/>
            <person name="Murphy C."/>
            <person name="Pearson M."/>
            <person name="Poon T.W."/>
            <person name="Priest M."/>
            <person name="Roberts A."/>
            <person name="Saif S."/>
            <person name="Shea T."/>
            <person name="Sisk P."/>
            <person name="Sykes S."/>
            <person name="Wortman J."/>
            <person name="Nusbaum C."/>
            <person name="Birren B."/>
        </authorList>
    </citation>
    <scope>NUCLEOTIDE SEQUENCE [LARGE SCALE GENOMIC DNA]</scope>
    <source>
        <strain evidence="3">Epiroticus2</strain>
    </source>
</reference>
<feature type="chain" id="PRO_5039948140" evidence="1">
    <location>
        <begin position="32"/>
        <end position="162"/>
    </location>
</feature>
<name>A0A9I3FGW7_9DIPT</name>
<evidence type="ECO:0000256" key="1">
    <source>
        <dbReference type="SAM" id="SignalP"/>
    </source>
</evidence>
<reference evidence="2" key="2">
    <citation type="submission" date="2023-03" db="UniProtKB">
        <authorList>
            <consortium name="EnsemblMetazoa"/>
        </authorList>
    </citation>
    <scope>IDENTIFICATION</scope>
    <source>
        <strain evidence="2">Epiroticus2</strain>
    </source>
</reference>
<dbReference type="Proteomes" id="UP000075885">
    <property type="component" value="Unassembled WGS sequence"/>
</dbReference>
<dbReference type="PANTHER" id="PTHR20898:SF0">
    <property type="entry name" value="DAEDALUS ON 3-RELATED"/>
    <property type="match status" value="1"/>
</dbReference>
<dbReference type="AlphaFoldDB" id="A0A9I3FGW7"/>
<feature type="signal peptide" evidence="1">
    <location>
        <begin position="1"/>
        <end position="31"/>
    </location>
</feature>
<proteinExistence type="predicted"/>